<sequence>MSAARQQRYAIFLSGMNYRIEFRNSKANANADGLSRLPIPTTISSTEDDASDKLFYTTIMDSTPLSPIIIARASRQDTVLSQVIKFVQQDNWPQNVSPTLQPFFPRQNELTVQQNCLLWGYRLITLQKLHKQILDMLHDGHLGIVKMKNLARSYFWWPGLDKDIENMSKSCSGCAMSLPDPPLTPLHPWQFHEKPWQRIHIDYAGPFLNQIAPYHPATNGIAEHMVQSFKNAMKAAKHDKGTIHLKLARFLLAYRNAPHSTTGETPATLMFGRRLRTKLDICSPNLKSSVEAKQWQQEKHRPQASPRTFTAGDHVLVRDYRGHKKWQHGQVSAQTGTRNYEIEISPGVVWCRHSDQIRYASNPVPLPQATSIMLDPPSPATRITPCPNTPFHHPPDNTSYQTDGSTRSTLLEEPHTSGYSMPSDPQSERANSDTCNKTVTRSGRVVRLPNRYKE</sequence>
<dbReference type="Proteomes" id="UP000762676">
    <property type="component" value="Unassembled WGS sequence"/>
</dbReference>
<feature type="region of interest" description="Disordered" evidence="1">
    <location>
        <begin position="388"/>
        <end position="454"/>
    </location>
</feature>
<feature type="compositionally biased region" description="Polar residues" evidence="1">
    <location>
        <begin position="432"/>
        <end position="441"/>
    </location>
</feature>
<dbReference type="SUPFAM" id="SSF53098">
    <property type="entry name" value="Ribonuclease H-like"/>
    <property type="match status" value="1"/>
</dbReference>
<evidence type="ECO:0000313" key="3">
    <source>
        <dbReference type="EMBL" id="GFR63422.1"/>
    </source>
</evidence>
<dbReference type="GO" id="GO:0003676">
    <property type="term" value="F:nucleic acid binding"/>
    <property type="evidence" value="ECO:0007669"/>
    <property type="project" value="InterPro"/>
</dbReference>
<name>A0AAV4ERH0_9GAST</name>
<dbReference type="FunFam" id="1.10.340.70:FF:000003">
    <property type="entry name" value="Protein CBG25708"/>
    <property type="match status" value="1"/>
</dbReference>
<reference evidence="3 4" key="1">
    <citation type="journal article" date="2021" name="Elife">
        <title>Chloroplast acquisition without the gene transfer in kleptoplastic sea slugs, Plakobranchus ocellatus.</title>
        <authorList>
            <person name="Maeda T."/>
            <person name="Takahashi S."/>
            <person name="Yoshida T."/>
            <person name="Shimamura S."/>
            <person name="Takaki Y."/>
            <person name="Nagai Y."/>
            <person name="Toyoda A."/>
            <person name="Suzuki Y."/>
            <person name="Arimoto A."/>
            <person name="Ishii H."/>
            <person name="Satoh N."/>
            <person name="Nishiyama T."/>
            <person name="Hasebe M."/>
            <person name="Maruyama T."/>
            <person name="Minagawa J."/>
            <person name="Obokata J."/>
            <person name="Shigenobu S."/>
        </authorList>
    </citation>
    <scope>NUCLEOTIDE SEQUENCE [LARGE SCALE GENOMIC DNA]</scope>
</reference>
<accession>A0AAV4ERH0</accession>
<dbReference type="InterPro" id="IPR041588">
    <property type="entry name" value="Integrase_H2C2"/>
</dbReference>
<dbReference type="InterPro" id="IPR050951">
    <property type="entry name" value="Retrovirus_Pol_polyprotein"/>
</dbReference>
<dbReference type="EMBL" id="BMAT01003848">
    <property type="protein sequence ID" value="GFR63422.1"/>
    <property type="molecule type" value="Genomic_DNA"/>
</dbReference>
<feature type="domain" description="Integrase zinc-binding" evidence="2">
    <location>
        <begin position="127"/>
        <end position="177"/>
    </location>
</feature>
<dbReference type="InterPro" id="IPR012337">
    <property type="entry name" value="RNaseH-like_sf"/>
</dbReference>
<feature type="compositionally biased region" description="Polar residues" evidence="1">
    <location>
        <begin position="396"/>
        <end position="409"/>
    </location>
</feature>
<evidence type="ECO:0000256" key="1">
    <source>
        <dbReference type="SAM" id="MobiDB-lite"/>
    </source>
</evidence>
<dbReference type="InterPro" id="IPR036397">
    <property type="entry name" value="RNaseH_sf"/>
</dbReference>
<evidence type="ECO:0000259" key="2">
    <source>
        <dbReference type="Pfam" id="PF17921"/>
    </source>
</evidence>
<dbReference type="Gene3D" id="3.30.420.10">
    <property type="entry name" value="Ribonuclease H-like superfamily/Ribonuclease H"/>
    <property type="match status" value="1"/>
</dbReference>
<protein>
    <submittedName>
        <fullName evidence="3">Pol polyprotein</fullName>
    </submittedName>
</protein>
<evidence type="ECO:0000313" key="4">
    <source>
        <dbReference type="Proteomes" id="UP000762676"/>
    </source>
</evidence>
<comment type="caution">
    <text evidence="3">The sequence shown here is derived from an EMBL/GenBank/DDBJ whole genome shotgun (WGS) entry which is preliminary data.</text>
</comment>
<proteinExistence type="predicted"/>
<dbReference type="AlphaFoldDB" id="A0AAV4ERH0"/>
<dbReference type="PANTHER" id="PTHR37984">
    <property type="entry name" value="PROTEIN CBG26694"/>
    <property type="match status" value="1"/>
</dbReference>
<gene>
    <name evidence="3" type="ORF">ElyMa_001894600</name>
</gene>
<keyword evidence="4" id="KW-1185">Reference proteome</keyword>
<dbReference type="PANTHER" id="PTHR37984:SF5">
    <property type="entry name" value="PROTEIN NYNRIN-LIKE"/>
    <property type="match status" value="1"/>
</dbReference>
<organism evidence="3 4">
    <name type="scientific">Elysia marginata</name>
    <dbReference type="NCBI Taxonomy" id="1093978"/>
    <lineage>
        <taxon>Eukaryota</taxon>
        <taxon>Metazoa</taxon>
        <taxon>Spiralia</taxon>
        <taxon>Lophotrochozoa</taxon>
        <taxon>Mollusca</taxon>
        <taxon>Gastropoda</taxon>
        <taxon>Heterobranchia</taxon>
        <taxon>Euthyneura</taxon>
        <taxon>Panpulmonata</taxon>
        <taxon>Sacoglossa</taxon>
        <taxon>Placobranchoidea</taxon>
        <taxon>Plakobranchidae</taxon>
        <taxon>Elysia</taxon>
    </lineage>
</organism>
<dbReference type="Pfam" id="PF17921">
    <property type="entry name" value="Integrase_H2C2"/>
    <property type="match status" value="1"/>
</dbReference>
<dbReference type="Gene3D" id="1.10.340.70">
    <property type="match status" value="1"/>
</dbReference>